<dbReference type="Proteomes" id="UP000243924">
    <property type="component" value="Chromosome I"/>
</dbReference>
<dbReference type="InterPro" id="IPR029058">
    <property type="entry name" value="AB_hydrolase_fold"/>
</dbReference>
<evidence type="ECO:0000313" key="3">
    <source>
        <dbReference type="Proteomes" id="UP000243924"/>
    </source>
</evidence>
<dbReference type="InterPro" id="IPR050309">
    <property type="entry name" value="Type-B_Carboxylest/Lipase"/>
</dbReference>
<dbReference type="InterPro" id="IPR019819">
    <property type="entry name" value="Carboxylesterase_B_CS"/>
</dbReference>
<organism evidence="2 3">
    <name type="scientific">Halopseudomonas salegens</name>
    <dbReference type="NCBI Taxonomy" id="1434072"/>
    <lineage>
        <taxon>Bacteria</taxon>
        <taxon>Pseudomonadati</taxon>
        <taxon>Pseudomonadota</taxon>
        <taxon>Gammaproteobacteria</taxon>
        <taxon>Pseudomonadales</taxon>
        <taxon>Pseudomonadaceae</taxon>
        <taxon>Halopseudomonas</taxon>
    </lineage>
</organism>
<dbReference type="EMBL" id="LT629787">
    <property type="protein sequence ID" value="SDT90255.1"/>
    <property type="molecule type" value="Genomic_DNA"/>
</dbReference>
<dbReference type="SUPFAM" id="SSF53474">
    <property type="entry name" value="alpha/beta-Hydrolases"/>
    <property type="match status" value="1"/>
</dbReference>
<dbReference type="RefSeq" id="WP_092383519.1">
    <property type="nucleotide sequence ID" value="NZ_LT629787.1"/>
</dbReference>
<feature type="domain" description="Carboxylesterase type B" evidence="1">
    <location>
        <begin position="32"/>
        <end position="476"/>
    </location>
</feature>
<dbReference type="STRING" id="1434072.SAMN05216210_0346"/>
<dbReference type="PROSITE" id="PS00941">
    <property type="entry name" value="CARBOXYLESTERASE_B_2"/>
    <property type="match status" value="1"/>
</dbReference>
<sequence>MYSIVDIGLHAVRTAFLLFLVVFPAWADSSKPEAVLSQGAVQGRLQDGVERFLGIPYAIPPVGSHRWKPAQPVASHEGVLHADSYGAACLQPSHPSLPTLEMSEDCLTLNVWRPEKSDKPLPVMVWIHGGGFTMGSGQIPGEVLAREGVIVVSFNYRLGALGFFAHPELESSIANFGLSDATLALEWVHNNIAALGGDPANVTLFGVSAGGMMVNMLLVSDQTEGLFQKAIAQSGYITWPLPVTEKEKAKAVQDIDGRDMETAEQEWKKLVDAVVPNTMTPDALRELDGGALVATVQGFSRPIVDGVTLEDQPYRLAQTRSLSVPLITGGNSFEGSIMPYSGITMGQYQQSWEGQTSTFNELYANDLQLDSNLAYSRAFGDERYLLSAYYLARAWQDKKAPVWLYYTDIAVSPDIPGAPHGVDQKLLFHPDALPSDDVKKLATTLRDYWINFATYGDPNGQSEKSWPSYRLEEEKWRILGGAHQTASVKPETMEVLRQRIDAREPPHSDKTR</sequence>
<name>A0A1H2E5F2_9GAMM</name>
<evidence type="ECO:0000313" key="2">
    <source>
        <dbReference type="EMBL" id="SDT90255.1"/>
    </source>
</evidence>
<dbReference type="AlphaFoldDB" id="A0A1H2E5F2"/>
<proteinExistence type="predicted"/>
<dbReference type="Gene3D" id="3.40.50.1820">
    <property type="entry name" value="alpha/beta hydrolase"/>
    <property type="match status" value="1"/>
</dbReference>
<dbReference type="PANTHER" id="PTHR11559">
    <property type="entry name" value="CARBOXYLESTERASE"/>
    <property type="match status" value="1"/>
</dbReference>
<dbReference type="Pfam" id="PF00135">
    <property type="entry name" value="COesterase"/>
    <property type="match status" value="1"/>
</dbReference>
<gene>
    <name evidence="2" type="ORF">SAMN05216210_0346</name>
</gene>
<protein>
    <submittedName>
        <fullName evidence="2">Para-nitrobenzyl esterase</fullName>
    </submittedName>
</protein>
<dbReference type="InterPro" id="IPR002018">
    <property type="entry name" value="CarbesteraseB"/>
</dbReference>
<reference evidence="3" key="1">
    <citation type="submission" date="2016-10" db="EMBL/GenBank/DDBJ databases">
        <authorList>
            <person name="Varghese N."/>
            <person name="Submissions S."/>
        </authorList>
    </citation>
    <scope>NUCLEOTIDE SEQUENCE [LARGE SCALE GENOMIC DNA]</scope>
    <source>
        <strain evidence="3">CECT 8338</strain>
    </source>
</reference>
<evidence type="ECO:0000259" key="1">
    <source>
        <dbReference type="Pfam" id="PF00135"/>
    </source>
</evidence>
<keyword evidence="3" id="KW-1185">Reference proteome</keyword>
<accession>A0A1H2E5F2</accession>
<dbReference type="OrthoDB" id="9775851at2"/>